<dbReference type="Proteomes" id="UP000026961">
    <property type="component" value="Chromosome 9"/>
</dbReference>
<dbReference type="HOGENOM" id="CLU_1954333_0_0_1"/>
<evidence type="ECO:0000313" key="2">
    <source>
        <dbReference type="EnsemblPlants" id="OGLUM09G10120.1"/>
    </source>
</evidence>
<evidence type="ECO:0000256" key="1">
    <source>
        <dbReference type="SAM" id="MobiDB-lite"/>
    </source>
</evidence>
<sequence>AAPPPQVSSAGVGGGVWRGGARTAVAAVGGSWEPLDEEDRASNTCKPRRPLAAPVSTAPRRAPPNSAVSPFRGAAAHRRAAHRVVAAPHHRRRRVSGDAPPIAPPRGKPSRLGPSRRHAPLLCSIVSER</sequence>
<keyword evidence="3" id="KW-1185">Reference proteome</keyword>
<proteinExistence type="predicted"/>
<accession>A0A0E0B2S6</accession>
<reference evidence="2" key="1">
    <citation type="submission" date="2015-04" db="UniProtKB">
        <authorList>
            <consortium name="EnsemblPlants"/>
        </authorList>
    </citation>
    <scope>IDENTIFICATION</scope>
</reference>
<feature type="compositionally biased region" description="Basic residues" evidence="1">
    <location>
        <begin position="75"/>
        <end position="94"/>
    </location>
</feature>
<name>A0A0E0B2S6_9ORYZ</name>
<organism evidence="2">
    <name type="scientific">Oryza glumipatula</name>
    <dbReference type="NCBI Taxonomy" id="40148"/>
    <lineage>
        <taxon>Eukaryota</taxon>
        <taxon>Viridiplantae</taxon>
        <taxon>Streptophyta</taxon>
        <taxon>Embryophyta</taxon>
        <taxon>Tracheophyta</taxon>
        <taxon>Spermatophyta</taxon>
        <taxon>Magnoliopsida</taxon>
        <taxon>Liliopsida</taxon>
        <taxon>Poales</taxon>
        <taxon>Poaceae</taxon>
        <taxon>BOP clade</taxon>
        <taxon>Oryzoideae</taxon>
        <taxon>Oryzeae</taxon>
        <taxon>Oryzinae</taxon>
        <taxon>Oryza</taxon>
    </lineage>
</organism>
<dbReference type="AlphaFoldDB" id="A0A0E0B2S6"/>
<dbReference type="Gramene" id="OGLUM09G10120.1">
    <property type="protein sequence ID" value="OGLUM09G10120.1"/>
    <property type="gene ID" value="OGLUM09G10120"/>
</dbReference>
<feature type="region of interest" description="Disordered" evidence="1">
    <location>
        <begin position="29"/>
        <end position="129"/>
    </location>
</feature>
<reference evidence="2" key="2">
    <citation type="submission" date="2018-05" db="EMBL/GenBank/DDBJ databases">
        <title>OgluRS3 (Oryza glumaepatula Reference Sequence Version 3).</title>
        <authorList>
            <person name="Zhang J."/>
            <person name="Kudrna D."/>
            <person name="Lee S."/>
            <person name="Talag J."/>
            <person name="Welchert J."/>
            <person name="Wing R.A."/>
        </authorList>
    </citation>
    <scope>NUCLEOTIDE SEQUENCE [LARGE SCALE GENOMIC DNA]</scope>
</reference>
<protein>
    <submittedName>
        <fullName evidence="2">Uncharacterized protein</fullName>
    </submittedName>
</protein>
<dbReference type="EnsemblPlants" id="OGLUM09G10120.1">
    <property type="protein sequence ID" value="OGLUM09G10120.1"/>
    <property type="gene ID" value="OGLUM09G10120"/>
</dbReference>
<evidence type="ECO:0000313" key="3">
    <source>
        <dbReference type="Proteomes" id="UP000026961"/>
    </source>
</evidence>